<gene>
    <name evidence="4" type="ORF">ACFFTR_08750</name>
</gene>
<dbReference type="PANTHER" id="PTHR43420:SF3">
    <property type="entry name" value="N-ACETYLTRANSFERASE DOMAIN-CONTAINING PROTEIN"/>
    <property type="match status" value="1"/>
</dbReference>
<dbReference type="Pfam" id="PF08445">
    <property type="entry name" value="FR47"/>
    <property type="match status" value="1"/>
</dbReference>
<evidence type="ECO:0000256" key="1">
    <source>
        <dbReference type="ARBA" id="ARBA00022679"/>
    </source>
</evidence>
<evidence type="ECO:0000313" key="4">
    <source>
        <dbReference type="EMBL" id="MFB9443170.1"/>
    </source>
</evidence>
<dbReference type="CDD" id="cd04301">
    <property type="entry name" value="NAT_SF"/>
    <property type="match status" value="1"/>
</dbReference>
<sequence>MSAARHPLDEAAWASLTGPHTHFAEGTGRARRYPADVSIIAALPPEPDEQAWADLRALVGPGGPAMLTGPRFDPPPGWAVEFDGEGVQFVATDAFESRPAPGAVVLGAADGPEMLDLVERTRPGPFAPATYRLGTYLGIRHRGALVAMAGERLHPPGWTEISAVCTDPAFRGRGLATALVRAVAHNIRARGETPFLHTSAQNVTAIRLYRALGFQLRRSVRFAGLRSTADAYATVSATGRKE</sequence>
<accession>A0ABV5M2T2</accession>
<dbReference type="InterPro" id="IPR050680">
    <property type="entry name" value="YpeA/RimI_acetyltransf"/>
</dbReference>
<evidence type="ECO:0000256" key="2">
    <source>
        <dbReference type="ARBA" id="ARBA00023315"/>
    </source>
</evidence>
<dbReference type="InterPro" id="IPR013653">
    <property type="entry name" value="GCN5-like_dom"/>
</dbReference>
<evidence type="ECO:0000259" key="3">
    <source>
        <dbReference type="PROSITE" id="PS51186"/>
    </source>
</evidence>
<dbReference type="PROSITE" id="PS51186">
    <property type="entry name" value="GNAT"/>
    <property type="match status" value="1"/>
</dbReference>
<reference evidence="4 5" key="1">
    <citation type="submission" date="2024-09" db="EMBL/GenBank/DDBJ databases">
        <authorList>
            <person name="Sun Q."/>
            <person name="Mori K."/>
        </authorList>
    </citation>
    <scope>NUCLEOTIDE SEQUENCE [LARGE SCALE GENOMIC DNA]</scope>
    <source>
        <strain evidence="4 5">JCM 3307</strain>
    </source>
</reference>
<dbReference type="RefSeq" id="WP_223103710.1">
    <property type="nucleotide sequence ID" value="NZ_CP061913.1"/>
</dbReference>
<dbReference type="Proteomes" id="UP001589608">
    <property type="component" value="Unassembled WGS sequence"/>
</dbReference>
<name>A0ABV5M2T2_9ACTN</name>
<protein>
    <submittedName>
        <fullName evidence="4">GNAT family N-acetyltransferase</fullName>
    </submittedName>
</protein>
<keyword evidence="5" id="KW-1185">Reference proteome</keyword>
<organism evidence="4 5">
    <name type="scientific">Dactylosporangium vinaceum</name>
    <dbReference type="NCBI Taxonomy" id="53362"/>
    <lineage>
        <taxon>Bacteria</taxon>
        <taxon>Bacillati</taxon>
        <taxon>Actinomycetota</taxon>
        <taxon>Actinomycetes</taxon>
        <taxon>Micromonosporales</taxon>
        <taxon>Micromonosporaceae</taxon>
        <taxon>Dactylosporangium</taxon>
    </lineage>
</organism>
<dbReference type="SUPFAM" id="SSF55729">
    <property type="entry name" value="Acyl-CoA N-acyltransferases (Nat)"/>
    <property type="match status" value="1"/>
</dbReference>
<proteinExistence type="predicted"/>
<dbReference type="InterPro" id="IPR016181">
    <property type="entry name" value="Acyl_CoA_acyltransferase"/>
</dbReference>
<evidence type="ECO:0000313" key="5">
    <source>
        <dbReference type="Proteomes" id="UP001589608"/>
    </source>
</evidence>
<dbReference type="InterPro" id="IPR000182">
    <property type="entry name" value="GNAT_dom"/>
</dbReference>
<keyword evidence="1" id="KW-0808">Transferase</keyword>
<dbReference type="EMBL" id="JBHMCA010000020">
    <property type="protein sequence ID" value="MFB9443170.1"/>
    <property type="molecule type" value="Genomic_DNA"/>
</dbReference>
<keyword evidence="2" id="KW-0012">Acyltransferase</keyword>
<dbReference type="PANTHER" id="PTHR43420">
    <property type="entry name" value="ACETYLTRANSFERASE"/>
    <property type="match status" value="1"/>
</dbReference>
<feature type="domain" description="N-acetyltransferase" evidence="3">
    <location>
        <begin position="95"/>
        <end position="238"/>
    </location>
</feature>
<comment type="caution">
    <text evidence="4">The sequence shown here is derived from an EMBL/GenBank/DDBJ whole genome shotgun (WGS) entry which is preliminary data.</text>
</comment>
<dbReference type="Gene3D" id="3.40.630.30">
    <property type="match status" value="1"/>
</dbReference>